<feature type="domain" description="DUF4440" evidence="1">
    <location>
        <begin position="10"/>
        <end position="113"/>
    </location>
</feature>
<proteinExistence type="predicted"/>
<dbReference type="EMBL" id="RKMF01000017">
    <property type="protein sequence ID" value="ROZ61870.1"/>
    <property type="molecule type" value="Genomic_DNA"/>
</dbReference>
<dbReference type="Pfam" id="PF14534">
    <property type="entry name" value="DUF4440"/>
    <property type="match status" value="1"/>
</dbReference>
<organism evidence="2 3">
    <name type="scientific">Kocuria soli</name>
    <dbReference type="NCBI Taxonomy" id="2485125"/>
    <lineage>
        <taxon>Bacteria</taxon>
        <taxon>Bacillati</taxon>
        <taxon>Actinomycetota</taxon>
        <taxon>Actinomycetes</taxon>
        <taxon>Micrococcales</taxon>
        <taxon>Micrococcaceae</taxon>
        <taxon>Kocuria</taxon>
    </lineage>
</organism>
<reference evidence="2 3" key="1">
    <citation type="submission" date="2018-10" db="EMBL/GenBank/DDBJ databases">
        <title>Kocuria sp. M5W7-7, whole genome shotgun sequence.</title>
        <authorList>
            <person name="Tuo L."/>
        </authorList>
    </citation>
    <scope>NUCLEOTIDE SEQUENCE [LARGE SCALE GENOMIC DNA]</scope>
    <source>
        <strain evidence="2 3">M5W7-7</strain>
    </source>
</reference>
<dbReference type="Proteomes" id="UP000270616">
    <property type="component" value="Unassembled WGS sequence"/>
</dbReference>
<keyword evidence="3" id="KW-1185">Reference proteome</keyword>
<evidence type="ECO:0000313" key="2">
    <source>
        <dbReference type="EMBL" id="ROZ61870.1"/>
    </source>
</evidence>
<dbReference type="InterPro" id="IPR032710">
    <property type="entry name" value="NTF2-like_dom_sf"/>
</dbReference>
<gene>
    <name evidence="2" type="ORF">EDL96_12245</name>
</gene>
<dbReference type="RefSeq" id="WP_123826511.1">
    <property type="nucleotide sequence ID" value="NZ_RKMF01000017.1"/>
</dbReference>
<accession>A0A3N3ZMH4</accession>
<dbReference type="SUPFAM" id="SSF54427">
    <property type="entry name" value="NTF2-like"/>
    <property type="match status" value="1"/>
</dbReference>
<comment type="caution">
    <text evidence="2">The sequence shown here is derived from an EMBL/GenBank/DDBJ whole genome shotgun (WGS) entry which is preliminary data.</text>
</comment>
<name>A0A3N3ZMH4_9MICC</name>
<dbReference type="AlphaFoldDB" id="A0A3N3ZMH4"/>
<dbReference type="InterPro" id="IPR027843">
    <property type="entry name" value="DUF4440"/>
</dbReference>
<sequence length="123" mass="13600">MSPSRSQAMAAHRALCAAMVSGDPARLDPLLADEYTLTHMTGHVQPKTEWLGEVEAATMAYHSIRDADVVVEVHPESATVDARTHTDATIWGSRNTWRLRLRTDFAPRDDGAWVSLKTVASTW</sequence>
<protein>
    <submittedName>
        <fullName evidence="2">Nuclear transport factor 2 family protein</fullName>
    </submittedName>
</protein>
<dbReference type="OrthoDB" id="3253136at2"/>
<evidence type="ECO:0000313" key="3">
    <source>
        <dbReference type="Proteomes" id="UP000270616"/>
    </source>
</evidence>
<dbReference type="Gene3D" id="3.10.450.50">
    <property type="match status" value="1"/>
</dbReference>
<evidence type="ECO:0000259" key="1">
    <source>
        <dbReference type="Pfam" id="PF14534"/>
    </source>
</evidence>